<evidence type="ECO:0000313" key="1">
    <source>
        <dbReference type="EMBL" id="RYR35739.1"/>
    </source>
</evidence>
<protein>
    <submittedName>
        <fullName evidence="1">Uncharacterized protein</fullName>
    </submittedName>
</protein>
<evidence type="ECO:0000313" key="2">
    <source>
        <dbReference type="Proteomes" id="UP000289738"/>
    </source>
</evidence>
<name>A0A445BAR2_ARAHY</name>
<accession>A0A445BAR2</accession>
<comment type="caution">
    <text evidence="1">The sequence shown here is derived from an EMBL/GenBank/DDBJ whole genome shotgun (WGS) entry which is preliminary data.</text>
</comment>
<dbReference type="AlphaFoldDB" id="A0A445BAR2"/>
<reference evidence="1 2" key="1">
    <citation type="submission" date="2019-01" db="EMBL/GenBank/DDBJ databases">
        <title>Sequencing of cultivated peanut Arachis hypogaea provides insights into genome evolution and oil improvement.</title>
        <authorList>
            <person name="Chen X."/>
        </authorList>
    </citation>
    <scope>NUCLEOTIDE SEQUENCE [LARGE SCALE GENOMIC DNA]</scope>
    <source>
        <strain evidence="2">cv. Fuhuasheng</strain>
        <tissue evidence="1">Leaves</tissue>
    </source>
</reference>
<gene>
    <name evidence="1" type="ORF">Ahy_A10g050859</name>
</gene>
<proteinExistence type="predicted"/>
<dbReference type="EMBL" id="SDMP01000010">
    <property type="protein sequence ID" value="RYR35739.1"/>
    <property type="molecule type" value="Genomic_DNA"/>
</dbReference>
<dbReference type="Proteomes" id="UP000289738">
    <property type="component" value="Chromosome A10"/>
</dbReference>
<organism evidence="1 2">
    <name type="scientific">Arachis hypogaea</name>
    <name type="common">Peanut</name>
    <dbReference type="NCBI Taxonomy" id="3818"/>
    <lineage>
        <taxon>Eukaryota</taxon>
        <taxon>Viridiplantae</taxon>
        <taxon>Streptophyta</taxon>
        <taxon>Embryophyta</taxon>
        <taxon>Tracheophyta</taxon>
        <taxon>Spermatophyta</taxon>
        <taxon>Magnoliopsida</taxon>
        <taxon>eudicotyledons</taxon>
        <taxon>Gunneridae</taxon>
        <taxon>Pentapetalae</taxon>
        <taxon>rosids</taxon>
        <taxon>fabids</taxon>
        <taxon>Fabales</taxon>
        <taxon>Fabaceae</taxon>
        <taxon>Papilionoideae</taxon>
        <taxon>50 kb inversion clade</taxon>
        <taxon>dalbergioids sensu lato</taxon>
        <taxon>Dalbergieae</taxon>
        <taxon>Pterocarpus clade</taxon>
        <taxon>Arachis</taxon>
    </lineage>
</organism>
<keyword evidence="2" id="KW-1185">Reference proteome</keyword>
<sequence>MVGGGEGAIGPVAMDAGSELQPMGHHAMESVSSPGYRSRPAMAGLHSSMDGGFDKDVAVSCLVPEKNVVGLQVGLVRDGEDFMEDYLTLNGAVIDGGSVGTGFAMDISVGILKNSDGKALEREEQMLKNRRAWKLAVESGAVQYNDEDDIMAILHGQNKALAQKRRLAK</sequence>